<organism evidence="1 2">
    <name type="scientific">Mycena chlorophos</name>
    <name type="common">Agaric fungus</name>
    <name type="synonym">Agaricus chlorophos</name>
    <dbReference type="NCBI Taxonomy" id="658473"/>
    <lineage>
        <taxon>Eukaryota</taxon>
        <taxon>Fungi</taxon>
        <taxon>Dikarya</taxon>
        <taxon>Basidiomycota</taxon>
        <taxon>Agaricomycotina</taxon>
        <taxon>Agaricomycetes</taxon>
        <taxon>Agaricomycetidae</taxon>
        <taxon>Agaricales</taxon>
        <taxon>Marasmiineae</taxon>
        <taxon>Mycenaceae</taxon>
        <taxon>Mycena</taxon>
    </lineage>
</organism>
<sequence length="79" mass="9117">MGQTWLALAESSANKPGYAAYARQKAAMFTRMARETEERIRAAGYDELLVNDANLVDWVTRRRAVEDEEFEKLVYEVED</sequence>
<dbReference type="EMBL" id="DF839063">
    <property type="protein sequence ID" value="GAT43480.1"/>
    <property type="molecule type" value="Genomic_DNA"/>
</dbReference>
<name>A0ABQ0KXB9_MYCCL</name>
<dbReference type="Proteomes" id="UP000815677">
    <property type="component" value="Unassembled WGS sequence"/>
</dbReference>
<keyword evidence="2" id="KW-1185">Reference proteome</keyword>
<evidence type="ECO:0000313" key="2">
    <source>
        <dbReference type="Proteomes" id="UP000815677"/>
    </source>
</evidence>
<accession>A0ABQ0KXB9</accession>
<gene>
    <name evidence="1" type="ORF">MCHLO_01157</name>
</gene>
<reference evidence="1" key="1">
    <citation type="submission" date="2014-09" db="EMBL/GenBank/DDBJ databases">
        <title>Genome sequence of the luminous mushroom Mycena chlorophos for searching fungal bioluminescence genes.</title>
        <authorList>
            <person name="Tanaka Y."/>
            <person name="Kasuga D."/>
            <person name="Oba Y."/>
            <person name="Hase S."/>
            <person name="Sato K."/>
            <person name="Oba Y."/>
            <person name="Sakakibara Y."/>
        </authorList>
    </citation>
    <scope>NUCLEOTIDE SEQUENCE</scope>
</reference>
<protein>
    <submittedName>
        <fullName evidence="1">Uncharacterized protein</fullName>
    </submittedName>
</protein>
<evidence type="ECO:0000313" key="1">
    <source>
        <dbReference type="EMBL" id="GAT43480.1"/>
    </source>
</evidence>
<proteinExistence type="predicted"/>